<accession>A0A2S8SPY9</accession>
<name>A0A2S8SPY9_9BACT</name>
<dbReference type="EMBL" id="NIGF01000019">
    <property type="protein sequence ID" value="PQV62862.1"/>
    <property type="molecule type" value="Genomic_DNA"/>
</dbReference>
<evidence type="ECO:0000313" key="3">
    <source>
        <dbReference type="Proteomes" id="UP000237684"/>
    </source>
</evidence>
<dbReference type="RefSeq" id="WP_106380955.1">
    <property type="nucleotide sequence ID" value="NZ_NIGF01000019.1"/>
</dbReference>
<dbReference type="InParanoid" id="A0A2S8SPY9"/>
<gene>
    <name evidence="2" type="ORF">B1R32_1192</name>
</gene>
<dbReference type="AlphaFoldDB" id="A0A2S8SPY9"/>
<dbReference type="Gene3D" id="3.90.550.10">
    <property type="entry name" value="Spore Coat Polysaccharide Biosynthesis Protein SpsA, Chain A"/>
    <property type="match status" value="1"/>
</dbReference>
<dbReference type="OrthoDB" id="9771846at2"/>
<feature type="domain" description="Glycosyltransferase 2-like" evidence="1">
    <location>
        <begin position="7"/>
        <end position="128"/>
    </location>
</feature>
<dbReference type="Proteomes" id="UP000237684">
    <property type="component" value="Unassembled WGS sequence"/>
</dbReference>
<organism evidence="2 3">
    <name type="scientific">Abditibacterium utsteinense</name>
    <dbReference type="NCBI Taxonomy" id="1960156"/>
    <lineage>
        <taxon>Bacteria</taxon>
        <taxon>Pseudomonadati</taxon>
        <taxon>Abditibacteriota</taxon>
        <taxon>Abditibacteriia</taxon>
        <taxon>Abditibacteriales</taxon>
        <taxon>Abditibacteriaceae</taxon>
        <taxon>Abditibacterium</taxon>
    </lineage>
</organism>
<keyword evidence="3" id="KW-1185">Reference proteome</keyword>
<dbReference type="InterPro" id="IPR029044">
    <property type="entry name" value="Nucleotide-diphossugar_trans"/>
</dbReference>
<comment type="caution">
    <text evidence="2">The sequence shown here is derived from an EMBL/GenBank/DDBJ whole genome shotgun (WGS) entry which is preliminary data.</text>
</comment>
<dbReference type="PANTHER" id="PTHR43179">
    <property type="entry name" value="RHAMNOSYLTRANSFERASE WBBL"/>
    <property type="match status" value="1"/>
</dbReference>
<proteinExistence type="predicted"/>
<dbReference type="SUPFAM" id="SSF53448">
    <property type="entry name" value="Nucleotide-diphospho-sugar transferases"/>
    <property type="match status" value="1"/>
</dbReference>
<evidence type="ECO:0000313" key="2">
    <source>
        <dbReference type="EMBL" id="PQV62862.1"/>
    </source>
</evidence>
<reference evidence="2 3" key="1">
    <citation type="journal article" date="2018" name="Syst. Appl. Microbiol.">
        <title>Abditibacterium utsteinense sp. nov., the first cultivated member of candidate phylum FBP, isolated from ice-free Antarctic soil samples.</title>
        <authorList>
            <person name="Tahon G."/>
            <person name="Tytgat B."/>
            <person name="Lebbe L."/>
            <person name="Carlier A."/>
            <person name="Willems A."/>
        </authorList>
    </citation>
    <scope>NUCLEOTIDE SEQUENCE [LARGE SCALE GENOMIC DNA]</scope>
    <source>
        <strain evidence="2 3">LMG 29911</strain>
    </source>
</reference>
<dbReference type="Pfam" id="PF00535">
    <property type="entry name" value="Glycos_transf_2"/>
    <property type="match status" value="1"/>
</dbReference>
<dbReference type="CDD" id="cd04186">
    <property type="entry name" value="GT_2_like_c"/>
    <property type="match status" value="1"/>
</dbReference>
<evidence type="ECO:0000259" key="1">
    <source>
        <dbReference type="Pfam" id="PF00535"/>
    </source>
</evidence>
<dbReference type="PANTHER" id="PTHR43179:SF7">
    <property type="entry name" value="RHAMNOSYLTRANSFERASE WBBL"/>
    <property type="match status" value="1"/>
</dbReference>
<protein>
    <recommendedName>
        <fullName evidence="1">Glycosyltransferase 2-like domain-containing protein</fullName>
    </recommendedName>
</protein>
<sequence length="321" mass="36014">MNTLQVSVSIVSFNTRELLRACLLSLEARRGEIEFEVFVVDNGSRDGSVAMVRAEFPNVELIESGGNIGYGRANNLALARARGEFFWILNSDTEAWPGAMARMAEFLETNPGCGAVASRLMLPDGSTQPSCARDPNLLDFLWEQTYFAQLPFLRKVCGGYTYGGDFYERTAEIAQAAGASILVRTAVLCSISGFDARYFMYFEDTDLCVRLRRAGWTLFYLHDAAITHYLGASSDGDWQVRARMVSALNASRYLFFRTHHGRLQAEVLRWICVLGALLRIVAWSAQLIKTRDVSKWQKIRLFARVFKNTLAITPHSATRGF</sequence>
<dbReference type="InterPro" id="IPR001173">
    <property type="entry name" value="Glyco_trans_2-like"/>
</dbReference>